<feature type="transmembrane region" description="Helical" evidence="1">
    <location>
        <begin position="25"/>
        <end position="43"/>
    </location>
</feature>
<sequence length="351" mass="40809">MLQILTKFKNHASGFFTQFLAPKTARNLLILYSIIAIPFFIYHESHLPWHYIFVLCFVSLVVGLFITYASLYVIQRYWVETFHPFIELGVVVLFIFALWLAEVLVFEAGTVFLFLLVAVAFLIRVLRLEEYARLLIAACLVASNALIAFKALQGAEVLSAYLLFKNKYQIEEKDLNGWVVTENNQYWNEELQFGFTLPEGFYFFKPEDLTLENKTGAGQIAGLLAFSDHDAERYPFVRIFYFPDYLGFQENQAISEFSEFLKIQVSKGDIEDIQEIQQKELEPTVITSKFWTFYDLLRPRYAKTGFILVETSNHDKLLLHITENLEKGEIHEQGIRDFLASMRFGNRLQSD</sequence>
<feature type="transmembrane region" description="Helical" evidence="1">
    <location>
        <begin position="111"/>
        <end position="127"/>
    </location>
</feature>
<dbReference type="AlphaFoldDB" id="A0A2N0AGV4"/>
<feature type="transmembrane region" description="Helical" evidence="1">
    <location>
        <begin position="134"/>
        <end position="152"/>
    </location>
</feature>
<reference evidence="2 3" key="1">
    <citation type="submission" date="2017-07" db="EMBL/GenBank/DDBJ databases">
        <title>Leptospira spp. isolated from tropical soils.</title>
        <authorList>
            <person name="Thibeaux R."/>
            <person name="Iraola G."/>
            <person name="Ferres I."/>
            <person name="Bierque E."/>
            <person name="Girault D."/>
            <person name="Soupe-Gilbert M.-E."/>
            <person name="Picardeau M."/>
            <person name="Goarant C."/>
        </authorList>
    </citation>
    <scope>NUCLEOTIDE SEQUENCE [LARGE SCALE GENOMIC DNA]</scope>
    <source>
        <strain evidence="2 3">FH2-B-A1</strain>
    </source>
</reference>
<keyword evidence="3" id="KW-1185">Reference proteome</keyword>
<comment type="caution">
    <text evidence="2">The sequence shown here is derived from an EMBL/GenBank/DDBJ whole genome shotgun (WGS) entry which is preliminary data.</text>
</comment>
<gene>
    <name evidence="2" type="ORF">CH364_14875</name>
</gene>
<name>A0A2N0AGV4_9LEPT</name>
<keyword evidence="1" id="KW-1133">Transmembrane helix</keyword>
<organism evidence="2 3">
    <name type="scientific">Leptospira harrisiae</name>
    <dbReference type="NCBI Taxonomy" id="2023189"/>
    <lineage>
        <taxon>Bacteria</taxon>
        <taxon>Pseudomonadati</taxon>
        <taxon>Spirochaetota</taxon>
        <taxon>Spirochaetia</taxon>
        <taxon>Leptospirales</taxon>
        <taxon>Leptospiraceae</taxon>
        <taxon>Leptospira</taxon>
    </lineage>
</organism>
<dbReference type="RefSeq" id="WP_100743708.1">
    <property type="nucleotide sequence ID" value="NZ_NPDW01000002.1"/>
</dbReference>
<dbReference type="Proteomes" id="UP000232145">
    <property type="component" value="Unassembled WGS sequence"/>
</dbReference>
<feature type="transmembrane region" description="Helical" evidence="1">
    <location>
        <begin position="85"/>
        <end position="105"/>
    </location>
</feature>
<keyword evidence="1" id="KW-0812">Transmembrane</keyword>
<keyword evidence="1" id="KW-0472">Membrane</keyword>
<accession>A0A2N0AGV4</accession>
<evidence type="ECO:0000313" key="2">
    <source>
        <dbReference type="EMBL" id="PJZ83494.1"/>
    </source>
</evidence>
<protein>
    <submittedName>
        <fullName evidence="2">Uncharacterized protein</fullName>
    </submittedName>
</protein>
<evidence type="ECO:0000256" key="1">
    <source>
        <dbReference type="SAM" id="Phobius"/>
    </source>
</evidence>
<dbReference type="OrthoDB" id="339394at2"/>
<feature type="transmembrane region" description="Helical" evidence="1">
    <location>
        <begin position="49"/>
        <end position="73"/>
    </location>
</feature>
<proteinExistence type="predicted"/>
<dbReference type="EMBL" id="NPDX01000005">
    <property type="protein sequence ID" value="PJZ83494.1"/>
    <property type="molecule type" value="Genomic_DNA"/>
</dbReference>
<evidence type="ECO:0000313" key="3">
    <source>
        <dbReference type="Proteomes" id="UP000232145"/>
    </source>
</evidence>